<gene>
    <name evidence="3" type="ORF">LRP50_09510</name>
</gene>
<dbReference type="Gene3D" id="2.160.20.10">
    <property type="entry name" value="Single-stranded right-handed beta-helix, Pectin lyase-like"/>
    <property type="match status" value="2"/>
</dbReference>
<protein>
    <submittedName>
        <fullName evidence="3">Right-handed parallel beta-helix repeat-containing protein</fullName>
    </submittedName>
</protein>
<reference evidence="3" key="1">
    <citation type="submission" date="2021-12" db="EMBL/GenBank/DDBJ databases">
        <title>Enterovibrio ZSDZ35 sp. nov. and Enterovibrio ZSDZ42 sp. nov., isolated from coastal seawater in Qingdao.</title>
        <authorList>
            <person name="Zhang P."/>
        </authorList>
    </citation>
    <scope>NUCLEOTIDE SEQUENCE</scope>
    <source>
        <strain evidence="3">ZSDZ42</strain>
    </source>
</reference>
<sequence>MAVDISGKTFDPRHNYTEMVTMQGRVVSDTPLNEGAAIVDRRFRAETIDLAGFCGYPAHLPDSFRIDVSAGELIIHPGRYYIDGLLAESFGGGEHRFSLPLEELHSLEPTSYLDQPYRPMLGSLEDDADAGIEPADGRYLAYLDVWKRSVTFLEAPDLIDPAIGIDTSARIQTVWQVRLFGPVGEDVTCNTDDQDIEGWQSFIEPSTARLTTRANPTSAVSNPCKLPPEGGYRGLENRTYMVSIHDINNDGVPLAKWSRVNGAFAGRILAQTANNILTLEQVAKDDYLRFNAGDWAEITDDVRVLEGVAGTMVRVLTVDDATNTVVLEHPIAAGTLTLIPASTVADASIHPVLRRWDQFGVVLDTDGTEIINLDAPGSDGVIPFPENTFIALEDGVEVALSRQDGSGNYHVGDNWSFITRYADSSVETLTQAPPQSVHHHRCRLAVVDALNGEFVGPIFQDCRDPIGMAGCCTVVVRPGEDIQNALDSLSPQFGGCVCLKTGMHIIRRPLRIRFPNVTLHGESHGAQIRNLGAEAALIVRSDQGETLSGIHVCTLAIQTELRTEKPEGVIAFRNVQDSLLEDCRVTSLQQNLQFTDNPAIGLFDCERVRVSRCSLSGTQIGVWMDDGGQDLEIENNQINANVEQESGIAGVVVARLTGRVRVSGNDIQGYLRGIIVNDQPLGRPYSTASFSEITRNRIALRRLQSHQDAAAIEVACPFAVVSENQIMLAAEDSRGIVVHGLGTLVERNRIQTQEQIETQIAIVIGSEEDVFTGGITVAQNWVQGCSGAIVAQQVNGLRIKNNDVAGDTGIELSISVTECSLVNVDDNTLARCTLAVFASQCEDIQIQNNHIVDGSAAMMCERCVRLDIINNQISKCTHGGIFVGLCLARAAVIGNRLNYVGVAGDGIFATSIACLFQLGECHVESNEVLNTGVDDDDQVNSARTVGIAALYVLEARIESNLVSYSDLLTRERVLEDRALLLQGLIEIAFPLGDTALRIGYAAQISNNKFLGRGADTVVEILSTSVIDNLSIRFERVFFNNNYVEHVGFVPDEVGQDATVILRGYRAVVMGNQVKANTRFLPSFDFNNMQGPFVGNITSGSVINHTEFPAPQSAFNQQA</sequence>
<dbReference type="InterPro" id="IPR012334">
    <property type="entry name" value="Pectin_lyas_fold"/>
</dbReference>
<dbReference type="SUPFAM" id="SSF51126">
    <property type="entry name" value="Pectin lyase-like"/>
    <property type="match status" value="1"/>
</dbReference>
<evidence type="ECO:0000313" key="3">
    <source>
        <dbReference type="EMBL" id="MDD1793362.1"/>
    </source>
</evidence>
<evidence type="ECO:0000313" key="4">
    <source>
        <dbReference type="Proteomes" id="UP001149400"/>
    </source>
</evidence>
<dbReference type="InterPro" id="IPR007742">
    <property type="entry name" value="NosD_dom"/>
</dbReference>
<evidence type="ECO:0000259" key="1">
    <source>
        <dbReference type="Pfam" id="PF05048"/>
    </source>
</evidence>
<organism evidence="3 4">
    <name type="scientific">Enterovibrio gelatinilyticus</name>
    <dbReference type="NCBI Taxonomy" id="2899819"/>
    <lineage>
        <taxon>Bacteria</taxon>
        <taxon>Pseudomonadati</taxon>
        <taxon>Pseudomonadota</taxon>
        <taxon>Gammaproteobacteria</taxon>
        <taxon>Vibrionales</taxon>
        <taxon>Vibrionaceae</taxon>
        <taxon>Enterovibrio</taxon>
    </lineage>
</organism>
<dbReference type="Pfam" id="PF20129">
    <property type="entry name" value="DUF6519"/>
    <property type="match status" value="2"/>
</dbReference>
<feature type="domain" description="Periplasmic copper-binding protein NosD beta helix" evidence="1">
    <location>
        <begin position="771"/>
        <end position="876"/>
    </location>
</feature>
<dbReference type="InterPro" id="IPR011050">
    <property type="entry name" value="Pectin_lyase_fold/virulence"/>
</dbReference>
<dbReference type="Pfam" id="PF05048">
    <property type="entry name" value="NosD"/>
    <property type="match status" value="1"/>
</dbReference>
<dbReference type="EMBL" id="JAJUBC010000009">
    <property type="protein sequence ID" value="MDD1793362.1"/>
    <property type="molecule type" value="Genomic_DNA"/>
</dbReference>
<dbReference type="RefSeq" id="WP_274164228.1">
    <property type="nucleotide sequence ID" value="NZ_JAJUBC010000009.1"/>
</dbReference>
<dbReference type="InterPro" id="IPR006626">
    <property type="entry name" value="PbH1"/>
</dbReference>
<dbReference type="Pfam" id="PF13229">
    <property type="entry name" value="Beta_helix"/>
    <property type="match status" value="1"/>
</dbReference>
<dbReference type="Proteomes" id="UP001149400">
    <property type="component" value="Unassembled WGS sequence"/>
</dbReference>
<dbReference type="SMART" id="SM00710">
    <property type="entry name" value="PbH1"/>
    <property type="match status" value="9"/>
</dbReference>
<keyword evidence="4" id="KW-1185">Reference proteome</keyword>
<evidence type="ECO:0000259" key="2">
    <source>
        <dbReference type="Pfam" id="PF13229"/>
    </source>
</evidence>
<comment type="caution">
    <text evidence="3">The sequence shown here is derived from an EMBL/GenBank/DDBJ whole genome shotgun (WGS) entry which is preliminary data.</text>
</comment>
<dbReference type="InterPro" id="IPR039448">
    <property type="entry name" value="Beta_helix"/>
</dbReference>
<proteinExistence type="predicted"/>
<dbReference type="InterPro" id="IPR045392">
    <property type="entry name" value="DUF6519"/>
</dbReference>
<feature type="domain" description="Right handed beta helix" evidence="2">
    <location>
        <begin position="594"/>
        <end position="698"/>
    </location>
</feature>
<accession>A0ABT5R1I6</accession>
<name>A0ABT5R1I6_9GAMM</name>